<reference evidence="3 4" key="1">
    <citation type="submission" date="2018-12" db="EMBL/GenBank/DDBJ databases">
        <authorList>
            <person name="Toschakov S.V."/>
        </authorList>
    </citation>
    <scope>NUCLEOTIDE SEQUENCE [LARGE SCALE GENOMIC DNA]</scope>
    <source>
        <strain evidence="3 4">GM2012</strain>
    </source>
</reference>
<evidence type="ECO:0000313" key="3">
    <source>
        <dbReference type="EMBL" id="RUL87743.1"/>
    </source>
</evidence>
<evidence type="ECO:0000256" key="2">
    <source>
        <dbReference type="SAM" id="Phobius"/>
    </source>
</evidence>
<keyword evidence="4" id="KW-1185">Reference proteome</keyword>
<keyword evidence="2" id="KW-0812">Transmembrane</keyword>
<dbReference type="Pfam" id="PF06127">
    <property type="entry name" value="Mpo1-like"/>
    <property type="match status" value="1"/>
</dbReference>
<dbReference type="AlphaFoldDB" id="A0A432MK09"/>
<feature type="transmembrane region" description="Helical" evidence="2">
    <location>
        <begin position="25"/>
        <end position="45"/>
    </location>
</feature>
<evidence type="ECO:0000256" key="1">
    <source>
        <dbReference type="SAM" id="MobiDB-lite"/>
    </source>
</evidence>
<keyword evidence="2" id="KW-0472">Membrane</keyword>
<organism evidence="3 4">
    <name type="scientific">Tautonia sociabilis</name>
    <dbReference type="NCBI Taxonomy" id="2080755"/>
    <lineage>
        <taxon>Bacteria</taxon>
        <taxon>Pseudomonadati</taxon>
        <taxon>Planctomycetota</taxon>
        <taxon>Planctomycetia</taxon>
        <taxon>Isosphaerales</taxon>
        <taxon>Isosphaeraceae</taxon>
        <taxon>Tautonia</taxon>
    </lineage>
</organism>
<gene>
    <name evidence="3" type="ORF">TsocGM_10945</name>
</gene>
<protein>
    <submittedName>
        <fullName evidence="3">DUF962 domain-containing protein</fullName>
    </submittedName>
</protein>
<accession>A0A432MK09</accession>
<feature type="region of interest" description="Disordered" evidence="1">
    <location>
        <begin position="102"/>
        <end position="138"/>
    </location>
</feature>
<dbReference type="OrthoDB" id="5515308at2"/>
<dbReference type="Proteomes" id="UP000280296">
    <property type="component" value="Unassembled WGS sequence"/>
</dbReference>
<reference evidence="3 4" key="2">
    <citation type="submission" date="2019-01" db="EMBL/GenBank/DDBJ databases">
        <title>Tautonia sociabilis, a novel thermotolerant planctomycete of Isosphaeraceae family, isolated from a 4000 m deep subterranean habitat.</title>
        <authorList>
            <person name="Kovaleva O.L."/>
            <person name="Elcheninov A.G."/>
            <person name="Van Heerden E."/>
            <person name="Toshchakov S.V."/>
            <person name="Novikov A."/>
            <person name="Bonch-Osmolovskaya E.A."/>
            <person name="Kublanov I.V."/>
        </authorList>
    </citation>
    <scope>NUCLEOTIDE SEQUENCE [LARGE SCALE GENOMIC DNA]</scope>
    <source>
        <strain evidence="3 4">GM2012</strain>
    </source>
</reference>
<feature type="compositionally biased region" description="Basic and acidic residues" evidence="1">
    <location>
        <begin position="119"/>
        <end position="138"/>
    </location>
</feature>
<evidence type="ECO:0000313" key="4">
    <source>
        <dbReference type="Proteomes" id="UP000280296"/>
    </source>
</evidence>
<dbReference type="InterPro" id="IPR009305">
    <property type="entry name" value="Mpo1-like"/>
</dbReference>
<feature type="transmembrane region" description="Helical" evidence="2">
    <location>
        <begin position="51"/>
        <end position="70"/>
    </location>
</feature>
<proteinExistence type="predicted"/>
<sequence>MPSASGSPWLSEFVAKYRRDHSHPVNHVLHVGVGWPMVAAALLLLPFRPLWSLGLFLGGYAFMFSGHFLFERNLPTILSRPSTPFVIAWAVVRDLARGLGRLASPRRGNEQGRGPGSLPRHDPIRSDSIRFDPERAAQ</sequence>
<comment type="caution">
    <text evidence="3">The sequence shown here is derived from an EMBL/GenBank/DDBJ whole genome shotgun (WGS) entry which is preliminary data.</text>
</comment>
<keyword evidence="2" id="KW-1133">Transmembrane helix</keyword>
<dbReference type="EMBL" id="RYZH01000018">
    <property type="protein sequence ID" value="RUL87743.1"/>
    <property type="molecule type" value="Genomic_DNA"/>
</dbReference>
<name>A0A432MK09_9BACT</name>